<keyword evidence="4 6" id="KW-1133">Transmembrane helix</keyword>
<feature type="transmembrane region" description="Helical" evidence="6">
    <location>
        <begin position="103"/>
        <end position="125"/>
    </location>
</feature>
<evidence type="ECO:0000256" key="5">
    <source>
        <dbReference type="ARBA" id="ARBA00023136"/>
    </source>
</evidence>
<evidence type="ECO:0000256" key="3">
    <source>
        <dbReference type="ARBA" id="ARBA00022692"/>
    </source>
</evidence>
<dbReference type="AlphaFoldDB" id="A0AAU8G9R7"/>
<name>A0AAU8G9R7_9CHLR</name>
<dbReference type="InterPro" id="IPR005496">
    <property type="entry name" value="Integral_membrane_TerC"/>
</dbReference>
<feature type="transmembrane region" description="Helical" evidence="6">
    <location>
        <begin position="131"/>
        <end position="149"/>
    </location>
</feature>
<sequence length="330" mass="37291">MDVTIWHWVGFNIFLVTMLMLDLFVFHRKAHVIQMKESLRWTAFWVGLAIIFGLGIWYFEGSGSALDFFSGYLVEESLSVDNLFVFLMLFTYFCVPKEHQYRVLFWGILIAIVLRAAFIVGGIALFHALEWMVYVFGAFLIFTGVRMGMQKEDNPHPEANPVVKLLCKILPMTPKYHGGKFFTLENGRRLATPLFMVFAAINLTDIIFAVDSIPAILAITDDPFIVYTSNMFAIMGLRSVYFALSGFAERLHYLHYGLSAVLIFLGVKMVLSDILHIPTFLSLAIIASILAAAVIASLRRPPEPRPEPDLSCSPKEDGATCVIDEIRKEE</sequence>
<dbReference type="PANTHER" id="PTHR30238">
    <property type="entry name" value="MEMBRANE BOUND PREDICTED REDOX MODULATOR"/>
    <property type="match status" value="1"/>
</dbReference>
<organism evidence="7">
    <name type="scientific">Dehalogenimonas sp. 4OHTPN</name>
    <dbReference type="NCBI Taxonomy" id="3166643"/>
    <lineage>
        <taxon>Bacteria</taxon>
        <taxon>Bacillati</taxon>
        <taxon>Chloroflexota</taxon>
        <taxon>Dehalococcoidia</taxon>
        <taxon>Dehalococcoidales</taxon>
        <taxon>Dehalococcoidaceae</taxon>
        <taxon>Dehalogenimonas</taxon>
    </lineage>
</organism>
<dbReference type="NCBIfam" id="TIGR03718">
    <property type="entry name" value="R_switched_Alx"/>
    <property type="match status" value="1"/>
</dbReference>
<dbReference type="EMBL" id="CP159307">
    <property type="protein sequence ID" value="XCH33078.1"/>
    <property type="molecule type" value="Genomic_DNA"/>
</dbReference>
<dbReference type="Pfam" id="PF03741">
    <property type="entry name" value="TerC"/>
    <property type="match status" value="1"/>
</dbReference>
<dbReference type="PANTHER" id="PTHR30238:SF0">
    <property type="entry name" value="THYLAKOID MEMBRANE PROTEIN TERC, CHLOROPLASTIC"/>
    <property type="match status" value="1"/>
</dbReference>
<keyword evidence="5 6" id="KW-0472">Membrane</keyword>
<accession>A0AAU8G9R7</accession>
<dbReference type="RefSeq" id="WP_353714331.1">
    <property type="nucleotide sequence ID" value="NZ_CP159307.1"/>
</dbReference>
<gene>
    <name evidence="7" type="ORF">ABV300_07975</name>
</gene>
<evidence type="ECO:0000256" key="2">
    <source>
        <dbReference type="ARBA" id="ARBA00007511"/>
    </source>
</evidence>
<evidence type="ECO:0000256" key="4">
    <source>
        <dbReference type="ARBA" id="ARBA00022989"/>
    </source>
</evidence>
<evidence type="ECO:0000313" key="7">
    <source>
        <dbReference type="EMBL" id="XCH33078.1"/>
    </source>
</evidence>
<keyword evidence="3 6" id="KW-0812">Transmembrane</keyword>
<protein>
    <submittedName>
        <fullName evidence="7">TerC family protein</fullName>
    </submittedName>
</protein>
<comment type="similarity">
    <text evidence="2">Belongs to the TerC family.</text>
</comment>
<feature type="transmembrane region" description="Helical" evidence="6">
    <location>
        <begin position="253"/>
        <end position="271"/>
    </location>
</feature>
<comment type="subcellular location">
    <subcellularLocation>
        <location evidence="1">Membrane</location>
        <topology evidence="1">Multi-pass membrane protein</topology>
    </subcellularLocation>
</comment>
<dbReference type="GO" id="GO:0016020">
    <property type="term" value="C:membrane"/>
    <property type="evidence" value="ECO:0007669"/>
    <property type="project" value="UniProtKB-SubCell"/>
</dbReference>
<feature type="transmembrane region" description="Helical" evidence="6">
    <location>
        <begin position="79"/>
        <end position="96"/>
    </location>
</feature>
<feature type="transmembrane region" description="Helical" evidence="6">
    <location>
        <begin position="38"/>
        <end position="59"/>
    </location>
</feature>
<feature type="transmembrane region" description="Helical" evidence="6">
    <location>
        <begin position="224"/>
        <end position="244"/>
    </location>
</feature>
<feature type="transmembrane region" description="Helical" evidence="6">
    <location>
        <begin position="277"/>
        <end position="298"/>
    </location>
</feature>
<proteinExistence type="inferred from homology"/>
<feature type="transmembrane region" description="Helical" evidence="6">
    <location>
        <begin position="194"/>
        <end position="218"/>
    </location>
</feature>
<evidence type="ECO:0000256" key="6">
    <source>
        <dbReference type="SAM" id="Phobius"/>
    </source>
</evidence>
<dbReference type="InterPro" id="IPR022369">
    <property type="entry name" value="Integral_membrane_TerC_rswitch"/>
</dbReference>
<reference evidence="7" key="1">
    <citation type="submission" date="2024-06" db="EMBL/GenBank/DDBJ databases">
        <title>A Novel Isolate, Dehalogenimonas sp. Strain 4OHTPN, Dechlorinates Aromatic 4 Hydroxy chlorothalonil by a Novel Reductive Dehalogenase.</title>
        <authorList>
            <person name="Liu G."/>
        </authorList>
    </citation>
    <scope>NUCLEOTIDE SEQUENCE</scope>
    <source>
        <strain evidence="7">4OHTPN</strain>
    </source>
</reference>
<feature type="transmembrane region" description="Helical" evidence="6">
    <location>
        <begin position="6"/>
        <end position="26"/>
    </location>
</feature>
<evidence type="ECO:0000256" key="1">
    <source>
        <dbReference type="ARBA" id="ARBA00004141"/>
    </source>
</evidence>